<dbReference type="Pfam" id="PF13191">
    <property type="entry name" value="AAA_16"/>
    <property type="match status" value="1"/>
</dbReference>
<reference evidence="3" key="1">
    <citation type="journal article" date="2019" name="Int. J. Syst. Evol. Microbiol.">
        <title>The Global Catalogue of Microorganisms (GCM) 10K type strain sequencing project: providing services to taxonomists for standard genome sequencing and annotation.</title>
        <authorList>
            <consortium name="The Broad Institute Genomics Platform"/>
            <consortium name="The Broad Institute Genome Sequencing Center for Infectious Disease"/>
            <person name="Wu L."/>
            <person name="Ma J."/>
        </authorList>
    </citation>
    <scope>NUCLEOTIDE SEQUENCE [LARGE SCALE GENOMIC DNA]</scope>
    <source>
        <strain evidence="3">JCM 4805</strain>
    </source>
</reference>
<dbReference type="Proteomes" id="UP001500909">
    <property type="component" value="Unassembled WGS sequence"/>
</dbReference>
<dbReference type="PANTHER" id="PTHR47691">
    <property type="entry name" value="REGULATOR-RELATED"/>
    <property type="match status" value="1"/>
</dbReference>
<evidence type="ECO:0000313" key="3">
    <source>
        <dbReference type="Proteomes" id="UP001500909"/>
    </source>
</evidence>
<dbReference type="RefSeq" id="WP_346099245.1">
    <property type="nucleotide sequence ID" value="NZ_BAAABY010000051.1"/>
</dbReference>
<dbReference type="EMBL" id="BAAABY010000051">
    <property type="protein sequence ID" value="GAA0492730.1"/>
    <property type="molecule type" value="Genomic_DNA"/>
</dbReference>
<feature type="domain" description="Orc1-like AAA ATPase" evidence="1">
    <location>
        <begin position="12"/>
        <end position="124"/>
    </location>
</feature>
<gene>
    <name evidence="2" type="ORF">GCM10010361_67450</name>
</gene>
<dbReference type="Gene3D" id="3.40.50.300">
    <property type="entry name" value="P-loop containing nucleotide triphosphate hydrolases"/>
    <property type="match status" value="1"/>
</dbReference>
<dbReference type="PANTHER" id="PTHR47691:SF3">
    <property type="entry name" value="HTH-TYPE TRANSCRIPTIONAL REGULATOR RV0890C-RELATED"/>
    <property type="match status" value="1"/>
</dbReference>
<proteinExistence type="predicted"/>
<dbReference type="PRINTS" id="PR00364">
    <property type="entry name" value="DISEASERSIST"/>
</dbReference>
<dbReference type="InterPro" id="IPR027417">
    <property type="entry name" value="P-loop_NTPase"/>
</dbReference>
<accession>A0ABP3L5R0</accession>
<name>A0ABP3L5R0_9ACTN</name>
<organism evidence="2 3">
    <name type="scientific">Streptomyces olivaceiscleroticus</name>
    <dbReference type="NCBI Taxonomy" id="68245"/>
    <lineage>
        <taxon>Bacteria</taxon>
        <taxon>Bacillati</taxon>
        <taxon>Actinomycetota</taxon>
        <taxon>Actinomycetes</taxon>
        <taxon>Kitasatosporales</taxon>
        <taxon>Streptomycetaceae</taxon>
        <taxon>Streptomyces</taxon>
    </lineage>
</organism>
<keyword evidence="3" id="KW-1185">Reference proteome</keyword>
<evidence type="ECO:0000259" key="1">
    <source>
        <dbReference type="Pfam" id="PF13191"/>
    </source>
</evidence>
<dbReference type="SUPFAM" id="SSF52540">
    <property type="entry name" value="P-loop containing nucleoside triphosphate hydrolases"/>
    <property type="match status" value="1"/>
</dbReference>
<sequence>MSEASDQAPTDLIGRDQELSEWERLLRTERLVTVSGPGGVGKTALVTELARRIRTGPWQTVARADLVRLDDPRLLTPRLAAALLGDGLPGRPHVGALADALGDTRALLVVDTCEHLADACTDVLTELVHSCPGLHVLAAGRTPMAGPASCPLRPLALDHAIRMFEASVRQWGVAEVPDTDDVQHICGFLDGLPLAVRIAAGQLTHHSPQEVLSLVSRAETLLDLTGPGLPARQRTLRDSLLRTHQLCTGDERLLWARCSVFPGAFGLSDAAEVCADERLPADALATAFHGLVRHALVQPQERGATTYRMPWSTRAHGRQWLDRLGEEREFLRRCLAWTLREA</sequence>
<protein>
    <recommendedName>
        <fullName evidence="1">Orc1-like AAA ATPase domain-containing protein</fullName>
    </recommendedName>
</protein>
<comment type="caution">
    <text evidence="2">The sequence shown here is derived from an EMBL/GenBank/DDBJ whole genome shotgun (WGS) entry which is preliminary data.</text>
</comment>
<dbReference type="InterPro" id="IPR041664">
    <property type="entry name" value="AAA_16"/>
</dbReference>
<evidence type="ECO:0000313" key="2">
    <source>
        <dbReference type="EMBL" id="GAA0492730.1"/>
    </source>
</evidence>